<dbReference type="EMBL" id="CP048711">
    <property type="protein sequence ID" value="QIB67151.1"/>
    <property type="molecule type" value="Genomic_DNA"/>
</dbReference>
<dbReference type="AlphaFoldDB" id="A0A6C0U4W6"/>
<proteinExistence type="predicted"/>
<keyword evidence="2" id="KW-1185">Reference proteome</keyword>
<sequence>MGGNHFHVNAANQITTHGTCFVPGETTAHDIAAVIKIVGEPLALEQDNGHWYLTKAKQQAA</sequence>
<evidence type="ECO:0000313" key="1">
    <source>
        <dbReference type="EMBL" id="QIB67151.1"/>
    </source>
</evidence>
<dbReference type="RefSeq" id="WP_163496578.1">
    <property type="nucleotide sequence ID" value="NZ_CP048711.1"/>
</dbReference>
<name>A0A6C0U4W6_9GAMM</name>
<protein>
    <submittedName>
        <fullName evidence="1">Uncharacterized protein</fullName>
    </submittedName>
</protein>
<gene>
    <name evidence="1" type="ORF">G3T16_18840</name>
</gene>
<dbReference type="Proteomes" id="UP000477680">
    <property type="component" value="Chromosome"/>
</dbReference>
<dbReference type="KEGG" id="kim:G3T16_18840"/>
<evidence type="ECO:0000313" key="2">
    <source>
        <dbReference type="Proteomes" id="UP000477680"/>
    </source>
</evidence>
<organism evidence="1 2">
    <name type="scientific">Kineobactrum salinum</name>
    <dbReference type="NCBI Taxonomy" id="2708301"/>
    <lineage>
        <taxon>Bacteria</taxon>
        <taxon>Pseudomonadati</taxon>
        <taxon>Pseudomonadota</taxon>
        <taxon>Gammaproteobacteria</taxon>
        <taxon>Cellvibrionales</taxon>
        <taxon>Halieaceae</taxon>
        <taxon>Kineobactrum</taxon>
    </lineage>
</organism>
<reference evidence="1 2" key="1">
    <citation type="submission" date="2020-02" db="EMBL/GenBank/DDBJ databases">
        <title>Genome sequencing for Kineobactrum sp. M2.</title>
        <authorList>
            <person name="Park S.-J."/>
        </authorList>
    </citation>
    <scope>NUCLEOTIDE SEQUENCE [LARGE SCALE GENOMIC DNA]</scope>
    <source>
        <strain evidence="1 2">M2</strain>
    </source>
</reference>
<accession>A0A6C0U4W6</accession>